<reference evidence="4" key="1">
    <citation type="submission" date="2021-02" db="EMBL/GenBank/DDBJ databases">
        <authorList>
            <person name="Nowell W R."/>
        </authorList>
    </citation>
    <scope>NUCLEOTIDE SEQUENCE</scope>
</reference>
<evidence type="ECO:0000313" key="5">
    <source>
        <dbReference type="EMBL" id="CAF3863049.1"/>
    </source>
</evidence>
<protein>
    <recommendedName>
        <fullName evidence="3">ATPase dynein-related AAA domain-containing protein</fullName>
    </recommendedName>
</protein>
<evidence type="ECO:0000256" key="1">
    <source>
        <dbReference type="ARBA" id="ARBA00022741"/>
    </source>
</evidence>
<evidence type="ECO:0000313" key="4">
    <source>
        <dbReference type="EMBL" id="CAF1101782.1"/>
    </source>
</evidence>
<dbReference type="InterPro" id="IPR027417">
    <property type="entry name" value="P-loop_NTPase"/>
</dbReference>
<feature type="domain" description="ATPase dynein-related AAA" evidence="3">
    <location>
        <begin position="4"/>
        <end position="97"/>
    </location>
</feature>
<comment type="caution">
    <text evidence="4">The sequence shown here is derived from an EMBL/GenBank/DDBJ whole genome shotgun (WGS) entry which is preliminary data.</text>
</comment>
<dbReference type="Proteomes" id="UP000677228">
    <property type="component" value="Unassembled WGS sequence"/>
</dbReference>
<evidence type="ECO:0000313" key="6">
    <source>
        <dbReference type="Proteomes" id="UP000677228"/>
    </source>
</evidence>
<dbReference type="GO" id="GO:0005524">
    <property type="term" value="F:ATP binding"/>
    <property type="evidence" value="ECO:0007669"/>
    <property type="project" value="UniProtKB-KW"/>
</dbReference>
<dbReference type="GO" id="GO:0016887">
    <property type="term" value="F:ATP hydrolysis activity"/>
    <property type="evidence" value="ECO:0007669"/>
    <property type="project" value="InterPro"/>
</dbReference>
<proteinExistence type="predicted"/>
<evidence type="ECO:0000256" key="2">
    <source>
        <dbReference type="ARBA" id="ARBA00022840"/>
    </source>
</evidence>
<dbReference type="EMBL" id="CAJNOK010009920">
    <property type="protein sequence ID" value="CAF1101782.1"/>
    <property type="molecule type" value="Genomic_DNA"/>
</dbReference>
<dbReference type="Pfam" id="PF07728">
    <property type="entry name" value="AAA_5"/>
    <property type="match status" value="1"/>
</dbReference>
<dbReference type="SUPFAM" id="SSF52540">
    <property type="entry name" value="P-loop containing nucleoside triphosphate hydrolases"/>
    <property type="match status" value="1"/>
</dbReference>
<keyword evidence="2" id="KW-0067">ATP-binding</keyword>
<sequence>MQLERVNNTDTTTIQDYLGTFLPVNDGLVFQKGALYRAMENGWWFLADEFNLADPSVMDMLFPLLEGKNCITIPSSGKVITAKSGFQFFATQNDASYANRHQLPVYVHESG</sequence>
<dbReference type="GO" id="GO:0000055">
    <property type="term" value="P:ribosomal large subunit export from nucleus"/>
    <property type="evidence" value="ECO:0007669"/>
    <property type="project" value="TreeGrafter"/>
</dbReference>
<dbReference type="Gene3D" id="3.40.50.300">
    <property type="entry name" value="P-loop containing nucleotide triphosphate hydrolases"/>
    <property type="match status" value="1"/>
</dbReference>
<dbReference type="GO" id="GO:0000027">
    <property type="term" value="P:ribosomal large subunit assembly"/>
    <property type="evidence" value="ECO:0007669"/>
    <property type="project" value="TreeGrafter"/>
</dbReference>
<dbReference type="GO" id="GO:0030687">
    <property type="term" value="C:preribosome, large subunit precursor"/>
    <property type="evidence" value="ECO:0007669"/>
    <property type="project" value="TreeGrafter"/>
</dbReference>
<evidence type="ECO:0000259" key="3">
    <source>
        <dbReference type="Pfam" id="PF07728"/>
    </source>
</evidence>
<dbReference type="Proteomes" id="UP000682733">
    <property type="component" value="Unassembled WGS sequence"/>
</dbReference>
<name>A0A8S2E6H4_9BILA</name>
<keyword evidence="1" id="KW-0547">Nucleotide-binding</keyword>
<dbReference type="EMBL" id="CAJOBA010009938">
    <property type="protein sequence ID" value="CAF3863049.1"/>
    <property type="molecule type" value="Genomic_DNA"/>
</dbReference>
<dbReference type="InterPro" id="IPR011704">
    <property type="entry name" value="ATPase_dyneun-rel_AAA"/>
</dbReference>
<accession>A0A8S2E6H4</accession>
<dbReference type="PANTHER" id="PTHR48103">
    <property type="entry name" value="MIDASIN-RELATED"/>
    <property type="match status" value="1"/>
</dbReference>
<gene>
    <name evidence="4" type="ORF">OVA965_LOCUS19329</name>
    <name evidence="5" type="ORF">TMI583_LOCUS19339</name>
</gene>
<dbReference type="AlphaFoldDB" id="A0A8S2E6H4"/>
<dbReference type="PANTHER" id="PTHR48103:SF2">
    <property type="entry name" value="MIDASIN"/>
    <property type="match status" value="1"/>
</dbReference>
<organism evidence="4 6">
    <name type="scientific">Didymodactylos carnosus</name>
    <dbReference type="NCBI Taxonomy" id="1234261"/>
    <lineage>
        <taxon>Eukaryota</taxon>
        <taxon>Metazoa</taxon>
        <taxon>Spiralia</taxon>
        <taxon>Gnathifera</taxon>
        <taxon>Rotifera</taxon>
        <taxon>Eurotatoria</taxon>
        <taxon>Bdelloidea</taxon>
        <taxon>Philodinida</taxon>
        <taxon>Philodinidae</taxon>
        <taxon>Didymodactylos</taxon>
    </lineage>
</organism>
<dbReference type="GO" id="GO:0005634">
    <property type="term" value="C:nucleus"/>
    <property type="evidence" value="ECO:0007669"/>
    <property type="project" value="TreeGrafter"/>
</dbReference>